<proteinExistence type="predicted"/>
<organism evidence="1 2">
    <name type="scientific">Chitinophaga barathri</name>
    <dbReference type="NCBI Taxonomy" id="1647451"/>
    <lineage>
        <taxon>Bacteria</taxon>
        <taxon>Pseudomonadati</taxon>
        <taxon>Bacteroidota</taxon>
        <taxon>Chitinophagia</taxon>
        <taxon>Chitinophagales</taxon>
        <taxon>Chitinophagaceae</taxon>
        <taxon>Chitinophaga</taxon>
    </lineage>
</organism>
<protein>
    <submittedName>
        <fullName evidence="1">Uncharacterized protein</fullName>
    </submittedName>
</protein>
<accession>A0A3N4MG97</accession>
<dbReference type="AlphaFoldDB" id="A0A3N4MG97"/>
<evidence type="ECO:0000313" key="1">
    <source>
        <dbReference type="EMBL" id="RPD40727.1"/>
    </source>
</evidence>
<keyword evidence="2" id="KW-1185">Reference proteome</keyword>
<gene>
    <name evidence="1" type="ORF">EG028_11885</name>
</gene>
<dbReference type="EMBL" id="RMBX01000006">
    <property type="protein sequence ID" value="RPD40727.1"/>
    <property type="molecule type" value="Genomic_DNA"/>
</dbReference>
<comment type="caution">
    <text evidence="1">The sequence shown here is derived from an EMBL/GenBank/DDBJ whole genome shotgun (WGS) entry which is preliminary data.</text>
</comment>
<dbReference type="Proteomes" id="UP000279089">
    <property type="component" value="Unassembled WGS sequence"/>
</dbReference>
<evidence type="ECO:0000313" key="2">
    <source>
        <dbReference type="Proteomes" id="UP000279089"/>
    </source>
</evidence>
<name>A0A3N4MG97_9BACT</name>
<reference evidence="2" key="1">
    <citation type="submission" date="2018-11" db="EMBL/GenBank/DDBJ databases">
        <title>Chitinophaga lutea sp.nov., isolate from arsenic contaminated soil.</title>
        <authorList>
            <person name="Zong Y."/>
        </authorList>
    </citation>
    <scope>NUCLEOTIDE SEQUENCE [LARGE SCALE GENOMIC DNA]</scope>
    <source>
        <strain evidence="2">YLT18</strain>
    </source>
</reference>
<sequence length="143" mass="15833">MVFMVVYNPINMKTFILPFIILGTIFFSSCTTEKNEVVIPNQTIIGNVATNMWVLNTGNNSYQAILNIPELDGETVELDAVQVYISFGSNIWEPLPQVFGGVSYLYSYSPGKLYLDAQNATGTAPVKITAPIDIKIVIIKSQY</sequence>